<proteinExistence type="predicted"/>
<evidence type="ECO:0000256" key="1">
    <source>
        <dbReference type="SAM" id="MobiDB-lite"/>
    </source>
</evidence>
<protein>
    <submittedName>
        <fullName evidence="2">Sphingosine-1-phosphate phosphatase 1</fullName>
    </submittedName>
</protein>
<organism evidence="2 3">
    <name type="scientific">Frankliniella fusca</name>
    <dbReference type="NCBI Taxonomy" id="407009"/>
    <lineage>
        <taxon>Eukaryota</taxon>
        <taxon>Metazoa</taxon>
        <taxon>Ecdysozoa</taxon>
        <taxon>Arthropoda</taxon>
        <taxon>Hexapoda</taxon>
        <taxon>Insecta</taxon>
        <taxon>Pterygota</taxon>
        <taxon>Neoptera</taxon>
        <taxon>Paraneoptera</taxon>
        <taxon>Thysanoptera</taxon>
        <taxon>Terebrantia</taxon>
        <taxon>Thripoidea</taxon>
        <taxon>Thripidae</taxon>
        <taxon>Frankliniella</taxon>
    </lineage>
</organism>
<reference evidence="2" key="2">
    <citation type="journal article" date="2023" name="BMC Genomics">
        <title>Pest status, molecular evolution, and epigenetic factors derived from the genome assembly of Frankliniella fusca, a thysanopteran phytovirus vector.</title>
        <authorList>
            <person name="Catto M.A."/>
            <person name="Labadie P.E."/>
            <person name="Jacobson A.L."/>
            <person name="Kennedy G.G."/>
            <person name="Srinivasan R."/>
            <person name="Hunt B.G."/>
        </authorList>
    </citation>
    <scope>NUCLEOTIDE SEQUENCE</scope>
    <source>
        <strain evidence="2">PL_HMW_Pooled</strain>
    </source>
</reference>
<feature type="region of interest" description="Disordered" evidence="1">
    <location>
        <begin position="1"/>
        <end position="80"/>
    </location>
</feature>
<evidence type="ECO:0000313" key="2">
    <source>
        <dbReference type="EMBL" id="KAK3928700.1"/>
    </source>
</evidence>
<reference evidence="2" key="1">
    <citation type="submission" date="2021-07" db="EMBL/GenBank/DDBJ databases">
        <authorList>
            <person name="Catto M.A."/>
            <person name="Jacobson A."/>
            <person name="Kennedy G."/>
            <person name="Labadie P."/>
            <person name="Hunt B.G."/>
            <person name="Srinivasan R."/>
        </authorList>
    </citation>
    <scope>NUCLEOTIDE SEQUENCE</scope>
    <source>
        <strain evidence="2">PL_HMW_Pooled</strain>
        <tissue evidence="2">Head</tissue>
    </source>
</reference>
<keyword evidence="3" id="KW-1185">Reference proteome</keyword>
<gene>
    <name evidence="2" type="ORF">KUF71_016924</name>
</gene>
<feature type="compositionally biased region" description="Polar residues" evidence="1">
    <location>
        <begin position="35"/>
        <end position="48"/>
    </location>
</feature>
<name>A0AAE1LR68_9NEOP</name>
<accession>A0AAE1LR68</accession>
<comment type="caution">
    <text evidence="2">The sequence shown here is derived from an EMBL/GenBank/DDBJ whole genome shotgun (WGS) entry which is preliminary data.</text>
</comment>
<sequence length="80" mass="8588">MEMTADDMLRSAQRKGRSASICAPSFSSMEAMLTAASTPDSGTPASSRRTGRRPATRSHSARMSGANKNVRPRPAQEPHQ</sequence>
<dbReference type="EMBL" id="JAHWGI010001346">
    <property type="protein sequence ID" value="KAK3928700.1"/>
    <property type="molecule type" value="Genomic_DNA"/>
</dbReference>
<feature type="compositionally biased region" description="Basic residues" evidence="1">
    <location>
        <begin position="49"/>
        <end position="60"/>
    </location>
</feature>
<evidence type="ECO:0000313" key="3">
    <source>
        <dbReference type="Proteomes" id="UP001219518"/>
    </source>
</evidence>
<dbReference type="AlphaFoldDB" id="A0AAE1LR68"/>
<dbReference type="Proteomes" id="UP001219518">
    <property type="component" value="Unassembled WGS sequence"/>
</dbReference>